<dbReference type="AlphaFoldDB" id="A0A1E1XIQ5"/>
<dbReference type="InterPro" id="IPR037518">
    <property type="entry name" value="MPN"/>
</dbReference>
<name>A0A1E1XIQ5_9ACAR</name>
<comment type="similarity">
    <text evidence="1">Belongs to the EMC8/EMC9 family.</text>
</comment>
<dbReference type="Pfam" id="PF03665">
    <property type="entry name" value="UPF0172"/>
    <property type="match status" value="1"/>
</dbReference>
<dbReference type="EMBL" id="GFAC01000189">
    <property type="protein sequence ID" value="JAT98999.1"/>
    <property type="molecule type" value="mRNA"/>
</dbReference>
<feature type="domain" description="MPN" evidence="2">
    <location>
        <begin position="9"/>
        <end position="147"/>
    </location>
</feature>
<organism evidence="3">
    <name type="scientific">Amblyomma aureolatum</name>
    <dbReference type="NCBI Taxonomy" id="187763"/>
    <lineage>
        <taxon>Eukaryota</taxon>
        <taxon>Metazoa</taxon>
        <taxon>Ecdysozoa</taxon>
        <taxon>Arthropoda</taxon>
        <taxon>Chelicerata</taxon>
        <taxon>Arachnida</taxon>
        <taxon>Acari</taxon>
        <taxon>Parasitiformes</taxon>
        <taxon>Ixodida</taxon>
        <taxon>Ixodoidea</taxon>
        <taxon>Ixodidae</taxon>
        <taxon>Amblyomminae</taxon>
        <taxon>Amblyomma</taxon>
    </lineage>
</organism>
<dbReference type="InterPro" id="IPR005366">
    <property type="entry name" value="EMC8/9"/>
</dbReference>
<protein>
    <submittedName>
        <fullName evidence="3">Putative cox4 neighbor</fullName>
    </submittedName>
</protein>
<evidence type="ECO:0000256" key="1">
    <source>
        <dbReference type="ARBA" id="ARBA00007461"/>
    </source>
</evidence>
<reference evidence="3" key="1">
    <citation type="journal article" date="2017" name="Front. Cell. Infect. Microbiol.">
        <title>The Distinct Transcriptional Response of the Midgut of Amblyomma sculptum and Amblyomma aureolatum Ticks to Rickettsia rickettsii Correlates to Their Differences in Susceptibility to Infection.</title>
        <authorList>
            <person name="Martins L.A."/>
            <person name="Galletti M.F.B.M."/>
            <person name="Ribeiro J.M."/>
            <person name="Fujita A."/>
            <person name="Costa F.B."/>
            <person name="Labruna M.B."/>
            <person name="Daffre S."/>
            <person name="Fogaca A.C."/>
        </authorList>
    </citation>
    <scope>NUCLEOTIDE SEQUENCE</scope>
</reference>
<accession>A0A1E1XIQ5</accession>
<proteinExistence type="evidence at transcript level"/>
<dbReference type="GO" id="GO:0072546">
    <property type="term" value="C:EMC complex"/>
    <property type="evidence" value="ECO:0007669"/>
    <property type="project" value="InterPro"/>
</dbReference>
<evidence type="ECO:0000259" key="2">
    <source>
        <dbReference type="PROSITE" id="PS50249"/>
    </source>
</evidence>
<evidence type="ECO:0000313" key="3">
    <source>
        <dbReference type="EMBL" id="JAT98999.1"/>
    </source>
</evidence>
<dbReference type="PANTHER" id="PTHR12941:SF10">
    <property type="entry name" value="ER MEMBRANE PROTEIN COMPLEX SUBUNIT 8_9 HOMOLOG"/>
    <property type="match status" value="1"/>
</dbReference>
<dbReference type="PANTHER" id="PTHR12941">
    <property type="entry name" value="ER MEMBRANE PROTEIN COMPLEX"/>
    <property type="match status" value="1"/>
</dbReference>
<sequence>MASGSGDVVKFGVRAFSKMIMHCLKYPQNSVNGVLLADERRRAGDPSQLHIVDSMPLFHQCLGLTPMLEVALVQIDQHCKNAGLVIAGYYQANEHLRDSAPDLIALRVADKVAENFADACLVMIDNQQVSLDCERAPVVVYGSQDGRWRERPFALADKSLGVTASLLRAKTYRALTDFDNHLDDIRRDWSNRQVNEEIARCL</sequence>
<dbReference type="PROSITE" id="PS50249">
    <property type="entry name" value="MPN"/>
    <property type="match status" value="1"/>
</dbReference>
<dbReference type="CDD" id="cd08060">
    <property type="entry name" value="MPN_UPF0172"/>
    <property type="match status" value="1"/>
</dbReference>